<evidence type="ECO:0000313" key="2">
    <source>
        <dbReference type="EMBL" id="KAK9293042.1"/>
    </source>
</evidence>
<accession>A0AAP0SDJ2</accession>
<evidence type="ECO:0000256" key="1">
    <source>
        <dbReference type="SAM" id="Phobius"/>
    </source>
</evidence>
<comment type="caution">
    <text evidence="2">The sequence shown here is derived from an EMBL/GenBank/DDBJ whole genome shotgun (WGS) entry which is preliminary data.</text>
</comment>
<keyword evidence="3" id="KW-1185">Reference proteome</keyword>
<evidence type="ECO:0008006" key="4">
    <source>
        <dbReference type="Google" id="ProtNLM"/>
    </source>
</evidence>
<gene>
    <name evidence="2" type="ORF">L1049_021026</name>
</gene>
<name>A0AAP0SDJ2_LIQFO</name>
<proteinExistence type="predicted"/>
<dbReference type="Gene3D" id="2.60.40.1820">
    <property type="match status" value="1"/>
</dbReference>
<dbReference type="AlphaFoldDB" id="A0AAP0SDJ2"/>
<dbReference type="EMBL" id="JBBPBK010000001">
    <property type="protein sequence ID" value="KAK9293042.1"/>
    <property type="molecule type" value="Genomic_DNA"/>
</dbReference>
<sequence>MAAEKEQPAYPLAPANAYGRSDEETAAALSKELRRKRNKKRLVYLAAFVVFQTIVILVFALTVMRIKSPKYRVRSALIETLSSTNDSFNIRFYAQVGVKNTNFGHYKYENSTIVFYYRDVMVGEAPIDKARAKARSTKKVNIVVDLSASNLSKQFSVCK</sequence>
<keyword evidence="1" id="KW-0812">Transmembrane</keyword>
<keyword evidence="1" id="KW-1133">Transmembrane helix</keyword>
<dbReference type="Proteomes" id="UP001415857">
    <property type="component" value="Unassembled WGS sequence"/>
</dbReference>
<dbReference type="InterPro" id="IPR055301">
    <property type="entry name" value="Lea14-like_2"/>
</dbReference>
<protein>
    <recommendedName>
        <fullName evidence="4">Late embryogenesis abundant protein LEA-2 subgroup domain-containing protein</fullName>
    </recommendedName>
</protein>
<dbReference type="PANTHER" id="PTHR31852">
    <property type="entry name" value="LATE EMBRYOGENESIS ABUNDANT (LEA) HYDROXYPROLINE-RICH GLYCOPROTEIN FAMILY"/>
    <property type="match status" value="1"/>
</dbReference>
<organism evidence="2 3">
    <name type="scientific">Liquidambar formosana</name>
    <name type="common">Formosan gum</name>
    <dbReference type="NCBI Taxonomy" id="63359"/>
    <lineage>
        <taxon>Eukaryota</taxon>
        <taxon>Viridiplantae</taxon>
        <taxon>Streptophyta</taxon>
        <taxon>Embryophyta</taxon>
        <taxon>Tracheophyta</taxon>
        <taxon>Spermatophyta</taxon>
        <taxon>Magnoliopsida</taxon>
        <taxon>eudicotyledons</taxon>
        <taxon>Gunneridae</taxon>
        <taxon>Pentapetalae</taxon>
        <taxon>Saxifragales</taxon>
        <taxon>Altingiaceae</taxon>
        <taxon>Liquidambar</taxon>
    </lineage>
</organism>
<reference evidence="2 3" key="1">
    <citation type="journal article" date="2024" name="Plant J.">
        <title>Genome sequences and population genomics reveal climatic adaptation and genomic divergence between two closely related sweetgum species.</title>
        <authorList>
            <person name="Xu W.Q."/>
            <person name="Ren C.Q."/>
            <person name="Zhang X.Y."/>
            <person name="Comes H.P."/>
            <person name="Liu X.H."/>
            <person name="Li Y.G."/>
            <person name="Kettle C.J."/>
            <person name="Jalonen R."/>
            <person name="Gaisberger H."/>
            <person name="Ma Y.Z."/>
            <person name="Qiu Y.X."/>
        </authorList>
    </citation>
    <scope>NUCLEOTIDE SEQUENCE [LARGE SCALE GENOMIC DNA]</scope>
    <source>
        <strain evidence="2">Hangzhou</strain>
    </source>
</reference>
<keyword evidence="1" id="KW-0472">Membrane</keyword>
<evidence type="ECO:0000313" key="3">
    <source>
        <dbReference type="Proteomes" id="UP001415857"/>
    </source>
</evidence>
<feature type="transmembrane region" description="Helical" evidence="1">
    <location>
        <begin position="42"/>
        <end position="64"/>
    </location>
</feature>